<sequence>MKLIFVTIVIVFGFMSNFSLAWTQANLISAPDTGTPNGQRVPGGTRPGQIVACKQLDQPITALVPENAKGLTTAEYPSFWFYIPYRPQDIYSIEFSLHDQQEKTTLYRTFPKLAKTPGIIGITLPPNPKNSLQLNQNYHWYFKVNCNSQAISQEDDVVLEGWVTRIQPNSNDVIWYDELTNLAKNYMFNPNNSKIKNKWENLLKSVGLQGLASAPIVSSVNEP</sequence>
<evidence type="ECO:0000256" key="1">
    <source>
        <dbReference type="SAM" id="SignalP"/>
    </source>
</evidence>
<proteinExistence type="predicted"/>
<name>A0A2N6K3R7_FISMU</name>
<keyword evidence="3" id="KW-1185">Reference proteome</keyword>
<organism evidence="2 3">
    <name type="scientific">Fischerella muscicola CCMEE 5323</name>
    <dbReference type="NCBI Taxonomy" id="2019572"/>
    <lineage>
        <taxon>Bacteria</taxon>
        <taxon>Bacillati</taxon>
        <taxon>Cyanobacteriota</taxon>
        <taxon>Cyanophyceae</taxon>
        <taxon>Nostocales</taxon>
        <taxon>Hapalosiphonaceae</taxon>
        <taxon>Fischerella</taxon>
    </lineage>
</organism>
<dbReference type="Pfam" id="PF06051">
    <property type="entry name" value="DUF928"/>
    <property type="match status" value="2"/>
</dbReference>
<feature type="chain" id="PRO_5014821124" evidence="1">
    <location>
        <begin position="22"/>
        <end position="223"/>
    </location>
</feature>
<evidence type="ECO:0000313" key="2">
    <source>
        <dbReference type="EMBL" id="PLZ90285.1"/>
    </source>
</evidence>
<comment type="caution">
    <text evidence="2">The sequence shown here is derived from an EMBL/GenBank/DDBJ whole genome shotgun (WGS) entry which is preliminary data.</text>
</comment>
<gene>
    <name evidence="2" type="ORF">CEN44_10990</name>
</gene>
<dbReference type="RefSeq" id="WP_016864770.1">
    <property type="nucleotide sequence ID" value="NZ_CAWNVR010000333.1"/>
</dbReference>
<evidence type="ECO:0000313" key="3">
    <source>
        <dbReference type="Proteomes" id="UP000235036"/>
    </source>
</evidence>
<feature type="signal peptide" evidence="1">
    <location>
        <begin position="1"/>
        <end position="21"/>
    </location>
</feature>
<protein>
    <submittedName>
        <fullName evidence="2">DUF928 domain-containing protein</fullName>
    </submittedName>
</protein>
<dbReference type="EMBL" id="NRQW01000238">
    <property type="protein sequence ID" value="PLZ90285.1"/>
    <property type="molecule type" value="Genomic_DNA"/>
</dbReference>
<dbReference type="InterPro" id="IPR010328">
    <property type="entry name" value="DUF928"/>
</dbReference>
<reference evidence="2 3" key="1">
    <citation type="submission" date="2017-08" db="EMBL/GenBank/DDBJ databases">
        <title>Genomes of Fischerella (Mastigocladus) sp. strains.</title>
        <authorList>
            <person name="Miller S.R."/>
        </authorList>
    </citation>
    <scope>NUCLEOTIDE SEQUENCE [LARGE SCALE GENOMIC DNA]</scope>
    <source>
        <strain evidence="2 3">CCMEE 5323</strain>
    </source>
</reference>
<keyword evidence="1" id="KW-0732">Signal</keyword>
<accession>A0A2N6K3R7</accession>
<dbReference type="Proteomes" id="UP000235036">
    <property type="component" value="Unassembled WGS sequence"/>
</dbReference>
<dbReference type="AlphaFoldDB" id="A0A2N6K3R7"/>